<reference evidence="1 2" key="1">
    <citation type="journal article" date="2019" name="Sci. Rep.">
        <title>Orb-weaving spider Araneus ventricosus genome elucidates the spidroin gene catalogue.</title>
        <authorList>
            <person name="Kono N."/>
            <person name="Nakamura H."/>
            <person name="Ohtoshi R."/>
            <person name="Moran D.A.P."/>
            <person name="Shinohara A."/>
            <person name="Yoshida Y."/>
            <person name="Fujiwara M."/>
            <person name="Mori M."/>
            <person name="Tomita M."/>
            <person name="Arakawa K."/>
        </authorList>
    </citation>
    <scope>NUCLEOTIDE SEQUENCE [LARGE SCALE GENOMIC DNA]</scope>
</reference>
<proteinExistence type="predicted"/>
<protein>
    <submittedName>
        <fullName evidence="1">Uncharacterized protein</fullName>
    </submittedName>
</protein>
<name>A0A4Y2B366_ARAVE</name>
<evidence type="ECO:0000313" key="2">
    <source>
        <dbReference type="Proteomes" id="UP000499080"/>
    </source>
</evidence>
<comment type="caution">
    <text evidence="1">The sequence shown here is derived from an EMBL/GenBank/DDBJ whole genome shotgun (WGS) entry which is preliminary data.</text>
</comment>
<sequence>MNNIYRGKHYRKPYCRKLVSLDSQNWRIACFETPRQDRHTYNGLVEIKRHFTDDVWKFERDACLNVVSSSDDETRSRGSSLCTPRKASNGTHYVKYSVRMTKTRRDDLNTAKPTSSYWGKGYKFAVTSAHFSSNVCYDVKPLLFNFGSGLADPWITGSVMIWFLPRGHIRTLMYDTHVNNAKALVTRTVGAFREV</sequence>
<evidence type="ECO:0000313" key="1">
    <source>
        <dbReference type="EMBL" id="GBL86782.1"/>
    </source>
</evidence>
<dbReference type="Proteomes" id="UP000499080">
    <property type="component" value="Unassembled WGS sequence"/>
</dbReference>
<dbReference type="EMBL" id="BGPR01000050">
    <property type="protein sequence ID" value="GBL86782.1"/>
    <property type="molecule type" value="Genomic_DNA"/>
</dbReference>
<gene>
    <name evidence="1" type="ORF">AVEN_96022_1</name>
</gene>
<keyword evidence="2" id="KW-1185">Reference proteome</keyword>
<organism evidence="1 2">
    <name type="scientific">Araneus ventricosus</name>
    <name type="common">Orbweaver spider</name>
    <name type="synonym">Epeira ventricosa</name>
    <dbReference type="NCBI Taxonomy" id="182803"/>
    <lineage>
        <taxon>Eukaryota</taxon>
        <taxon>Metazoa</taxon>
        <taxon>Ecdysozoa</taxon>
        <taxon>Arthropoda</taxon>
        <taxon>Chelicerata</taxon>
        <taxon>Arachnida</taxon>
        <taxon>Araneae</taxon>
        <taxon>Araneomorphae</taxon>
        <taxon>Entelegynae</taxon>
        <taxon>Araneoidea</taxon>
        <taxon>Araneidae</taxon>
        <taxon>Araneus</taxon>
    </lineage>
</organism>
<dbReference type="AlphaFoldDB" id="A0A4Y2B366"/>
<accession>A0A4Y2B366</accession>